<protein>
    <submittedName>
        <fullName evidence="2">Uncharacterized protein</fullName>
    </submittedName>
</protein>
<keyword evidence="3" id="KW-1185">Reference proteome</keyword>
<dbReference type="GO" id="GO:0003824">
    <property type="term" value="F:catalytic activity"/>
    <property type="evidence" value="ECO:0007669"/>
    <property type="project" value="InterPro"/>
</dbReference>
<dbReference type="Proteomes" id="UP001397290">
    <property type="component" value="Unassembled WGS sequence"/>
</dbReference>
<name>A0AAW0RKX2_9HYPO</name>
<evidence type="ECO:0000313" key="3">
    <source>
        <dbReference type="Proteomes" id="UP001397290"/>
    </source>
</evidence>
<evidence type="ECO:0000256" key="1">
    <source>
        <dbReference type="SAM" id="MobiDB-lite"/>
    </source>
</evidence>
<dbReference type="EMBL" id="JAAHCF010000598">
    <property type="protein sequence ID" value="KAK8142847.1"/>
    <property type="molecule type" value="Genomic_DNA"/>
</dbReference>
<gene>
    <name evidence="2" type="ORF">G3M48_008095</name>
</gene>
<organism evidence="2 3">
    <name type="scientific">Beauveria asiatica</name>
    <dbReference type="NCBI Taxonomy" id="1069075"/>
    <lineage>
        <taxon>Eukaryota</taxon>
        <taxon>Fungi</taxon>
        <taxon>Dikarya</taxon>
        <taxon>Ascomycota</taxon>
        <taxon>Pezizomycotina</taxon>
        <taxon>Sordariomycetes</taxon>
        <taxon>Hypocreomycetidae</taxon>
        <taxon>Hypocreales</taxon>
        <taxon>Cordycipitaceae</taxon>
        <taxon>Beauveria</taxon>
    </lineage>
</organism>
<reference evidence="2 3" key="1">
    <citation type="submission" date="2020-02" db="EMBL/GenBank/DDBJ databases">
        <title>Comparative genomics of the hypocrealean fungal genus Beauvera.</title>
        <authorList>
            <person name="Showalter D.N."/>
            <person name="Bushley K.E."/>
            <person name="Rehner S.A."/>
        </authorList>
    </citation>
    <scope>NUCLEOTIDE SEQUENCE [LARGE SCALE GENOMIC DNA]</scope>
    <source>
        <strain evidence="2 3">ARSEF4384</strain>
    </source>
</reference>
<proteinExistence type="predicted"/>
<evidence type="ECO:0000313" key="2">
    <source>
        <dbReference type="EMBL" id="KAK8142847.1"/>
    </source>
</evidence>
<dbReference type="GO" id="GO:0009116">
    <property type="term" value="P:nucleoside metabolic process"/>
    <property type="evidence" value="ECO:0007669"/>
    <property type="project" value="InterPro"/>
</dbReference>
<dbReference type="Gene3D" id="3.40.50.1580">
    <property type="entry name" value="Nucleoside phosphorylase domain"/>
    <property type="match status" value="1"/>
</dbReference>
<sequence>MKSGKDRDRISAEHGIIASEMESAGAHKNKAWQDYAAATAAAVGRTLLERYVREDGDGALVEPQGKPSRKDDNPTTAEASQPAMVKFGNRDSGFQAGSIYSSISGLKFGEK</sequence>
<dbReference type="AlphaFoldDB" id="A0AAW0RKX2"/>
<accession>A0AAW0RKX2</accession>
<dbReference type="InterPro" id="IPR035994">
    <property type="entry name" value="Nucleoside_phosphorylase_sf"/>
</dbReference>
<feature type="region of interest" description="Disordered" evidence="1">
    <location>
        <begin position="55"/>
        <end position="90"/>
    </location>
</feature>
<comment type="caution">
    <text evidence="2">The sequence shown here is derived from an EMBL/GenBank/DDBJ whole genome shotgun (WGS) entry which is preliminary data.</text>
</comment>